<evidence type="ECO:0000313" key="2">
    <source>
        <dbReference type="EMBL" id="MBB4765895.1"/>
    </source>
</evidence>
<keyword evidence="1" id="KW-1133">Transmembrane helix</keyword>
<dbReference type="Proteomes" id="UP000578112">
    <property type="component" value="Unassembled WGS sequence"/>
</dbReference>
<keyword evidence="1" id="KW-0472">Membrane</keyword>
<name>A0A7W7I3Q5_9ACTN</name>
<evidence type="ECO:0000256" key="1">
    <source>
        <dbReference type="SAM" id="Phobius"/>
    </source>
</evidence>
<dbReference type="RefSeq" id="WP_184996895.1">
    <property type="nucleotide sequence ID" value="NZ_BOMK01000021.1"/>
</dbReference>
<accession>A0A7W7I3Q5</accession>
<reference evidence="2 3" key="1">
    <citation type="submission" date="2020-08" db="EMBL/GenBank/DDBJ databases">
        <title>Sequencing the genomes of 1000 actinobacteria strains.</title>
        <authorList>
            <person name="Klenk H.-P."/>
        </authorList>
    </citation>
    <scope>NUCLEOTIDE SEQUENCE [LARGE SCALE GENOMIC DNA]</scope>
    <source>
        <strain evidence="2 3">DSM 43149</strain>
    </source>
</reference>
<protein>
    <submittedName>
        <fullName evidence="2">Uncharacterized protein</fullName>
    </submittedName>
</protein>
<keyword evidence="3" id="KW-1185">Reference proteome</keyword>
<feature type="transmembrane region" description="Helical" evidence="1">
    <location>
        <begin position="20"/>
        <end position="41"/>
    </location>
</feature>
<keyword evidence="1" id="KW-0812">Transmembrane</keyword>
<sequence length="253" mass="27401">MTDDAVVQQVGERPWVSWWRVLRIVLAAGWVVWAGLAWWAAPREASAAQARADLAGGHVTSYEWGDDWENTNGRLFPADSRLRSSGSAGPIFLWHTDDGRTHYVVLDDGATSYPPAATENGQEYSGPEAQALGVAVQAYQDRGTPAEPPTKAILAGLAIAGSLLVLGVLVSAPAPVIGTRWFWFWVLTGTPFGLGLLVWLARERPWSPRAEPREKPFRWYAGIGLAFVGGLLILLATWGLHSLLGDALIPDPA</sequence>
<comment type="caution">
    <text evidence="2">The sequence shown here is derived from an EMBL/GenBank/DDBJ whole genome shotgun (WGS) entry which is preliminary data.</text>
</comment>
<evidence type="ECO:0000313" key="3">
    <source>
        <dbReference type="Proteomes" id="UP000578112"/>
    </source>
</evidence>
<feature type="transmembrane region" description="Helical" evidence="1">
    <location>
        <begin position="182"/>
        <end position="200"/>
    </location>
</feature>
<proteinExistence type="predicted"/>
<feature type="transmembrane region" description="Helical" evidence="1">
    <location>
        <begin position="220"/>
        <end position="240"/>
    </location>
</feature>
<organism evidence="2 3">
    <name type="scientific">Actinoplanes digitatis</name>
    <dbReference type="NCBI Taxonomy" id="1868"/>
    <lineage>
        <taxon>Bacteria</taxon>
        <taxon>Bacillati</taxon>
        <taxon>Actinomycetota</taxon>
        <taxon>Actinomycetes</taxon>
        <taxon>Micromonosporales</taxon>
        <taxon>Micromonosporaceae</taxon>
        <taxon>Actinoplanes</taxon>
    </lineage>
</organism>
<gene>
    <name evidence="2" type="ORF">BJ971_006451</name>
</gene>
<dbReference type="AlphaFoldDB" id="A0A7W7I3Q5"/>
<dbReference type="EMBL" id="JACHNH010000001">
    <property type="protein sequence ID" value="MBB4765895.1"/>
    <property type="molecule type" value="Genomic_DNA"/>
</dbReference>
<feature type="transmembrane region" description="Helical" evidence="1">
    <location>
        <begin position="152"/>
        <end position="170"/>
    </location>
</feature>